<keyword evidence="2" id="KW-0812">Transmembrane</keyword>
<dbReference type="GeneID" id="56080539"/>
<name>A0A7D5T2D3_9EURY</name>
<accession>A0A7D5T2D3</accession>
<feature type="region of interest" description="Disordered" evidence="1">
    <location>
        <begin position="62"/>
        <end position="82"/>
    </location>
</feature>
<dbReference type="EMBL" id="CP058910">
    <property type="protein sequence ID" value="QLH79748.1"/>
    <property type="molecule type" value="Genomic_DNA"/>
</dbReference>
<evidence type="ECO:0000313" key="3">
    <source>
        <dbReference type="EMBL" id="QLH79748.1"/>
    </source>
</evidence>
<reference evidence="3 4" key="1">
    <citation type="submission" date="2020-07" db="EMBL/GenBank/DDBJ databases">
        <title>Halosimplex pelagicum sp. nov. and Halosimplex rubrum sp. nov., isolated from salted brown alga Laminaria, and emended description of the genus Halosimplex.</title>
        <authorList>
            <person name="Cui H."/>
        </authorList>
    </citation>
    <scope>NUCLEOTIDE SEQUENCE [LARGE SCALE GENOMIC DNA]</scope>
    <source>
        <strain evidence="3 4">R27</strain>
    </source>
</reference>
<keyword evidence="2" id="KW-1133">Transmembrane helix</keyword>
<protein>
    <submittedName>
        <fullName evidence="3">Uncharacterized protein</fullName>
    </submittedName>
</protein>
<proteinExistence type="predicted"/>
<keyword evidence="4" id="KW-1185">Reference proteome</keyword>
<organism evidence="3 4">
    <name type="scientific">Halosimplex rubrum</name>
    <dbReference type="NCBI Taxonomy" id="869889"/>
    <lineage>
        <taxon>Archaea</taxon>
        <taxon>Methanobacteriati</taxon>
        <taxon>Methanobacteriota</taxon>
        <taxon>Stenosarchaea group</taxon>
        <taxon>Halobacteria</taxon>
        <taxon>Halobacteriales</taxon>
        <taxon>Haloarculaceae</taxon>
        <taxon>Halosimplex</taxon>
    </lineage>
</organism>
<feature type="transmembrane region" description="Helical" evidence="2">
    <location>
        <begin position="38"/>
        <end position="55"/>
    </location>
</feature>
<feature type="compositionally biased region" description="Acidic residues" evidence="1">
    <location>
        <begin position="66"/>
        <end position="82"/>
    </location>
</feature>
<sequence length="82" mass="8758">MDRGDITLALALLVGVALTGQIAGLVESAGYEGLGSLVWPVGYGSVVLAAWFVWIRPMDLGARDPDDTDLWGPDDEQTDPDR</sequence>
<dbReference type="KEGG" id="hrr:HZS55_21710"/>
<keyword evidence="2" id="KW-0472">Membrane</keyword>
<dbReference type="InterPro" id="IPR058309">
    <property type="entry name" value="DUF7996"/>
</dbReference>
<dbReference type="AlphaFoldDB" id="A0A7D5T2D3"/>
<dbReference type="Pfam" id="PF25959">
    <property type="entry name" value="DUF7996"/>
    <property type="match status" value="1"/>
</dbReference>
<evidence type="ECO:0000256" key="2">
    <source>
        <dbReference type="SAM" id="Phobius"/>
    </source>
</evidence>
<dbReference type="RefSeq" id="WP_179909612.1">
    <property type="nucleotide sequence ID" value="NZ_CP058910.1"/>
</dbReference>
<dbReference type="Proteomes" id="UP000509667">
    <property type="component" value="Chromosome"/>
</dbReference>
<evidence type="ECO:0000256" key="1">
    <source>
        <dbReference type="SAM" id="MobiDB-lite"/>
    </source>
</evidence>
<evidence type="ECO:0000313" key="4">
    <source>
        <dbReference type="Proteomes" id="UP000509667"/>
    </source>
</evidence>
<dbReference type="OrthoDB" id="304630at2157"/>
<gene>
    <name evidence="3" type="ORF">HZS55_21710</name>
</gene>